<dbReference type="InterPro" id="IPR036390">
    <property type="entry name" value="WH_DNA-bd_sf"/>
</dbReference>
<accession>A0ABU1T6R5</accession>
<dbReference type="Gene3D" id="1.10.287.100">
    <property type="match status" value="1"/>
</dbReference>
<comment type="caution">
    <text evidence="2">The sequence shown here is derived from an EMBL/GenBank/DDBJ whole genome shotgun (WGS) entry which is preliminary data.</text>
</comment>
<keyword evidence="3" id="KW-1185">Reference proteome</keyword>
<dbReference type="InterPro" id="IPR000835">
    <property type="entry name" value="HTH_MarR-typ"/>
</dbReference>
<dbReference type="EMBL" id="JAVDUU010000001">
    <property type="protein sequence ID" value="MDR6941077.1"/>
    <property type="molecule type" value="Genomic_DNA"/>
</dbReference>
<keyword evidence="2" id="KW-0238">DNA-binding</keyword>
<dbReference type="InterPro" id="IPR052526">
    <property type="entry name" value="HTH-type_Bedaq_tolerance"/>
</dbReference>
<dbReference type="PROSITE" id="PS50995">
    <property type="entry name" value="HTH_MARR_2"/>
    <property type="match status" value="1"/>
</dbReference>
<dbReference type="PANTHER" id="PTHR39515:SF2">
    <property type="entry name" value="HTH-TYPE TRANSCRIPTIONAL REGULATOR RV0880"/>
    <property type="match status" value="1"/>
</dbReference>
<protein>
    <submittedName>
        <fullName evidence="2">DNA-binding MarR family transcriptional regulator</fullName>
    </submittedName>
</protein>
<dbReference type="SUPFAM" id="SSF46785">
    <property type="entry name" value="Winged helix' DNA-binding domain"/>
    <property type="match status" value="1"/>
</dbReference>
<dbReference type="InterPro" id="IPR036388">
    <property type="entry name" value="WH-like_DNA-bd_sf"/>
</dbReference>
<dbReference type="PRINTS" id="PR00598">
    <property type="entry name" value="HTHMARR"/>
</dbReference>
<sequence>MKDQKDMQLASELRTVVTRLIKKLRKQSSTADRLSLTERSTIALLDLHGELLPNELAAMEKITTQSMSQILSKLQELGFIKRRISETDKRKAIITLSDEGRSILYQVRNERDEWLNKALAATCTAEEKALLKEAIGPLTKLVDFD</sequence>
<evidence type="ECO:0000259" key="1">
    <source>
        <dbReference type="PROSITE" id="PS50995"/>
    </source>
</evidence>
<reference evidence="2 3" key="1">
    <citation type="submission" date="2023-07" db="EMBL/GenBank/DDBJ databases">
        <title>Sorghum-associated microbial communities from plants grown in Nebraska, USA.</title>
        <authorList>
            <person name="Schachtman D."/>
        </authorList>
    </citation>
    <scope>NUCLEOTIDE SEQUENCE [LARGE SCALE GENOMIC DNA]</scope>
    <source>
        <strain evidence="2 3">3262</strain>
    </source>
</reference>
<evidence type="ECO:0000313" key="2">
    <source>
        <dbReference type="EMBL" id="MDR6941077.1"/>
    </source>
</evidence>
<dbReference type="Pfam" id="PF12802">
    <property type="entry name" value="MarR_2"/>
    <property type="match status" value="1"/>
</dbReference>
<dbReference type="PANTHER" id="PTHR39515">
    <property type="entry name" value="CONSERVED PROTEIN"/>
    <property type="match status" value="1"/>
</dbReference>
<gene>
    <name evidence="2" type="ORF">J2W55_000905</name>
</gene>
<dbReference type="GO" id="GO:0003677">
    <property type="term" value="F:DNA binding"/>
    <property type="evidence" value="ECO:0007669"/>
    <property type="project" value="UniProtKB-KW"/>
</dbReference>
<dbReference type="SMART" id="SM00347">
    <property type="entry name" value="HTH_MARR"/>
    <property type="match status" value="1"/>
</dbReference>
<feature type="domain" description="HTH marR-type" evidence="1">
    <location>
        <begin position="6"/>
        <end position="140"/>
    </location>
</feature>
<dbReference type="RefSeq" id="WP_310092428.1">
    <property type="nucleotide sequence ID" value="NZ_JAVDUU010000001.1"/>
</dbReference>
<name>A0ABU1T6R5_9SPHI</name>
<dbReference type="Proteomes" id="UP001247620">
    <property type="component" value="Unassembled WGS sequence"/>
</dbReference>
<proteinExistence type="predicted"/>
<evidence type="ECO:0000313" key="3">
    <source>
        <dbReference type="Proteomes" id="UP001247620"/>
    </source>
</evidence>
<organism evidence="2 3">
    <name type="scientific">Mucilaginibacter pocheonensis</name>
    <dbReference type="NCBI Taxonomy" id="398050"/>
    <lineage>
        <taxon>Bacteria</taxon>
        <taxon>Pseudomonadati</taxon>
        <taxon>Bacteroidota</taxon>
        <taxon>Sphingobacteriia</taxon>
        <taxon>Sphingobacteriales</taxon>
        <taxon>Sphingobacteriaceae</taxon>
        <taxon>Mucilaginibacter</taxon>
    </lineage>
</organism>
<dbReference type="Gene3D" id="1.10.10.10">
    <property type="entry name" value="Winged helix-like DNA-binding domain superfamily/Winged helix DNA-binding domain"/>
    <property type="match status" value="1"/>
</dbReference>